<feature type="domain" description="Glycosyl transferase CAP10" evidence="2">
    <location>
        <begin position="139"/>
        <end position="244"/>
    </location>
</feature>
<keyword evidence="1" id="KW-0808">Transferase</keyword>
<reference evidence="3" key="1">
    <citation type="journal article" date="2020" name="Nature">
        <title>Giant virus diversity and host interactions through global metagenomics.</title>
        <authorList>
            <person name="Schulz F."/>
            <person name="Roux S."/>
            <person name="Paez-Espino D."/>
            <person name="Jungbluth S."/>
            <person name="Walsh D.A."/>
            <person name="Denef V.J."/>
            <person name="McMahon K.D."/>
            <person name="Konstantinidis K.T."/>
            <person name="Eloe-Fadrosh E.A."/>
            <person name="Kyrpides N.C."/>
            <person name="Woyke T."/>
        </authorList>
    </citation>
    <scope>NUCLEOTIDE SEQUENCE</scope>
    <source>
        <strain evidence="3">GVMAG-M-3300019093-7</strain>
    </source>
</reference>
<organism evidence="3">
    <name type="scientific">viral metagenome</name>
    <dbReference type="NCBI Taxonomy" id="1070528"/>
    <lineage>
        <taxon>unclassified sequences</taxon>
        <taxon>metagenomes</taxon>
        <taxon>organismal metagenomes</taxon>
    </lineage>
</organism>
<name>A0A6C0BVA6_9ZZZZ</name>
<dbReference type="GO" id="GO:0016740">
    <property type="term" value="F:transferase activity"/>
    <property type="evidence" value="ECO:0007669"/>
    <property type="project" value="UniProtKB-KW"/>
</dbReference>
<proteinExistence type="predicted"/>
<dbReference type="EMBL" id="MN739264">
    <property type="protein sequence ID" value="QHS96166.1"/>
    <property type="molecule type" value="Genomic_DNA"/>
</dbReference>
<evidence type="ECO:0000313" key="3">
    <source>
        <dbReference type="EMBL" id="QHS96166.1"/>
    </source>
</evidence>
<dbReference type="Pfam" id="PF05686">
    <property type="entry name" value="Glyco_transf_90"/>
    <property type="match status" value="1"/>
</dbReference>
<dbReference type="InterPro" id="IPR006598">
    <property type="entry name" value="CAP10"/>
</dbReference>
<dbReference type="AlphaFoldDB" id="A0A6C0BVA6"/>
<evidence type="ECO:0000256" key="1">
    <source>
        <dbReference type="ARBA" id="ARBA00022679"/>
    </source>
</evidence>
<dbReference type="PANTHER" id="PTHR12203:SF35">
    <property type="entry name" value="PROTEIN O-GLUCOSYLTRANSFERASE 1"/>
    <property type="match status" value="1"/>
</dbReference>
<dbReference type="PANTHER" id="PTHR12203">
    <property type="entry name" value="KDEL LYS-ASP-GLU-LEU CONTAINING - RELATED"/>
    <property type="match status" value="1"/>
</dbReference>
<evidence type="ECO:0000259" key="2">
    <source>
        <dbReference type="Pfam" id="PF05686"/>
    </source>
</evidence>
<protein>
    <recommendedName>
        <fullName evidence="2">Glycosyl transferase CAP10 domain-containing protein</fullName>
    </recommendedName>
</protein>
<sequence length="254" mass="30213">MLIIDTDYPKGIYEISIQDNKFIIKGTNSDNYKINNEEQNIFMENILSKIKIKEKLHGSLKFKDCFVSLEDVRNIHYGIINNLIHDDSTPTIHKIGGFGFLCGTTKPYRLKYMDYCNKFPNVLEYISTNKYSPNDPSMFTFVDMKKYRYLIDVPGHTYSTKLYSFLHSKRVIFKLKDVKKEHEFYWEKLVKPNEHYIEIKPDYSDIIEKFNYLQNNPEVEQKIIENCQKLVSTLLRPDILTNHFLECVDKCWNQ</sequence>
<accession>A0A6C0BVA6</accession>
<dbReference type="InterPro" id="IPR051091">
    <property type="entry name" value="O-Glucosyltr/Glycosyltrsf_90"/>
</dbReference>